<comment type="caution">
    <text evidence="1">The sequence shown here is derived from an EMBL/GenBank/DDBJ whole genome shotgun (WGS) entry which is preliminary data.</text>
</comment>
<protein>
    <submittedName>
        <fullName evidence="1">Uncharacterized protein</fullName>
    </submittedName>
</protein>
<dbReference type="AlphaFoldDB" id="A0A371HAV0"/>
<proteinExistence type="predicted"/>
<evidence type="ECO:0000313" key="1">
    <source>
        <dbReference type="EMBL" id="RDX99843.1"/>
    </source>
</evidence>
<dbReference type="EMBL" id="QJKJ01003123">
    <property type="protein sequence ID" value="RDX99843.1"/>
    <property type="molecule type" value="Genomic_DNA"/>
</dbReference>
<organism evidence="1 2">
    <name type="scientific">Mucuna pruriens</name>
    <name type="common">Velvet bean</name>
    <name type="synonym">Dolichos pruriens</name>
    <dbReference type="NCBI Taxonomy" id="157652"/>
    <lineage>
        <taxon>Eukaryota</taxon>
        <taxon>Viridiplantae</taxon>
        <taxon>Streptophyta</taxon>
        <taxon>Embryophyta</taxon>
        <taxon>Tracheophyta</taxon>
        <taxon>Spermatophyta</taxon>
        <taxon>Magnoliopsida</taxon>
        <taxon>eudicotyledons</taxon>
        <taxon>Gunneridae</taxon>
        <taxon>Pentapetalae</taxon>
        <taxon>rosids</taxon>
        <taxon>fabids</taxon>
        <taxon>Fabales</taxon>
        <taxon>Fabaceae</taxon>
        <taxon>Papilionoideae</taxon>
        <taxon>50 kb inversion clade</taxon>
        <taxon>NPAAA clade</taxon>
        <taxon>indigoferoid/millettioid clade</taxon>
        <taxon>Phaseoleae</taxon>
        <taxon>Mucuna</taxon>
    </lineage>
</organism>
<dbReference type="Proteomes" id="UP000257109">
    <property type="component" value="Unassembled WGS sequence"/>
</dbReference>
<sequence>MVHFLHGLNKGIHDIMELHDNTSLNPYLLLYIDNYCRHNIKSLGKGHTTSQYLNKRTMIHGKDGDIDSDSSHEEMLTFASDGYSSEEVPLEGDLLMVKRFVSAFIKDL</sequence>
<gene>
    <name evidence="1" type="ORF">CR513_17047</name>
</gene>
<evidence type="ECO:0000313" key="2">
    <source>
        <dbReference type="Proteomes" id="UP000257109"/>
    </source>
</evidence>
<reference evidence="1" key="1">
    <citation type="submission" date="2018-05" db="EMBL/GenBank/DDBJ databases">
        <title>Draft genome of Mucuna pruriens seed.</title>
        <authorList>
            <person name="Nnadi N.E."/>
            <person name="Vos R."/>
            <person name="Hasami M.H."/>
            <person name="Devisetty U.K."/>
            <person name="Aguiy J.C."/>
        </authorList>
    </citation>
    <scope>NUCLEOTIDE SEQUENCE [LARGE SCALE GENOMIC DNA]</scope>
    <source>
        <strain evidence="1">JCA_2017</strain>
    </source>
</reference>
<name>A0A371HAV0_MUCPR</name>
<accession>A0A371HAV0</accession>
<keyword evidence="2" id="KW-1185">Reference proteome</keyword>
<feature type="non-terminal residue" evidence="1">
    <location>
        <position position="1"/>
    </location>
</feature>